<dbReference type="PATRIC" id="fig|320778.3.peg.4688"/>
<evidence type="ECO:0000313" key="3">
    <source>
        <dbReference type="Proteomes" id="UP000035909"/>
    </source>
</evidence>
<evidence type="ECO:0000313" key="2">
    <source>
        <dbReference type="EMBL" id="KLV05298.1"/>
    </source>
</evidence>
<comment type="caution">
    <text evidence="2">The sequence shown here is derived from an EMBL/GenBank/DDBJ whole genome shotgun (WGS) entry which is preliminary data.</text>
</comment>
<reference evidence="2 3" key="1">
    <citation type="submission" date="2015-05" db="EMBL/GenBank/DDBJ databases">
        <title>Photobacterium galathea sp. nov.</title>
        <authorList>
            <person name="Machado H."/>
            <person name="Gram L."/>
        </authorList>
    </citation>
    <scope>NUCLEOTIDE SEQUENCE [LARGE SCALE GENOMIC DNA]</scope>
    <source>
        <strain evidence="2 3">DSM 22954</strain>
    </source>
</reference>
<dbReference type="GO" id="GO:0016747">
    <property type="term" value="F:acyltransferase activity, transferring groups other than amino-acyl groups"/>
    <property type="evidence" value="ECO:0007669"/>
    <property type="project" value="InterPro"/>
</dbReference>
<accession>A0A0J1H0E1</accession>
<dbReference type="Proteomes" id="UP000035909">
    <property type="component" value="Unassembled WGS sequence"/>
</dbReference>
<dbReference type="SUPFAM" id="SSF55729">
    <property type="entry name" value="Acyl-CoA N-acyltransferases (Nat)"/>
    <property type="match status" value="1"/>
</dbReference>
<dbReference type="PANTHER" id="PTHR43792:SF1">
    <property type="entry name" value="N-ACETYLTRANSFERASE DOMAIN-CONTAINING PROTEIN"/>
    <property type="match status" value="1"/>
</dbReference>
<dbReference type="Gene3D" id="3.40.630.30">
    <property type="match status" value="1"/>
</dbReference>
<name>A0A0J1H0E1_9GAMM</name>
<feature type="domain" description="N-acetyltransferase" evidence="1">
    <location>
        <begin position="9"/>
        <end position="173"/>
    </location>
</feature>
<dbReference type="Pfam" id="PF13302">
    <property type="entry name" value="Acetyltransf_3"/>
    <property type="match status" value="1"/>
</dbReference>
<protein>
    <submittedName>
        <fullName evidence="2">Acetyltransferase</fullName>
    </submittedName>
</protein>
<gene>
    <name evidence="2" type="ORF">ABT57_21860</name>
</gene>
<dbReference type="InterPro" id="IPR016181">
    <property type="entry name" value="Acyl_CoA_acyltransferase"/>
</dbReference>
<keyword evidence="3" id="KW-1185">Reference proteome</keyword>
<organism evidence="2 3">
    <name type="scientific">Photobacterium ganghwense</name>
    <dbReference type="NCBI Taxonomy" id="320778"/>
    <lineage>
        <taxon>Bacteria</taxon>
        <taxon>Pseudomonadati</taxon>
        <taxon>Pseudomonadota</taxon>
        <taxon>Gammaproteobacteria</taxon>
        <taxon>Vibrionales</taxon>
        <taxon>Vibrionaceae</taxon>
        <taxon>Photobacterium</taxon>
    </lineage>
</organism>
<dbReference type="PROSITE" id="PS51186">
    <property type="entry name" value="GNAT"/>
    <property type="match status" value="1"/>
</dbReference>
<dbReference type="InterPro" id="IPR000182">
    <property type="entry name" value="GNAT_dom"/>
</dbReference>
<dbReference type="AlphaFoldDB" id="A0A0J1H0E1"/>
<dbReference type="PANTHER" id="PTHR43792">
    <property type="entry name" value="GNAT FAMILY, PUTATIVE (AFU_ORTHOLOGUE AFUA_3G00765)-RELATED-RELATED"/>
    <property type="match status" value="1"/>
</dbReference>
<dbReference type="EMBL" id="LDOU01000026">
    <property type="protein sequence ID" value="KLV05298.1"/>
    <property type="molecule type" value="Genomic_DNA"/>
</dbReference>
<evidence type="ECO:0000259" key="1">
    <source>
        <dbReference type="PROSITE" id="PS51186"/>
    </source>
</evidence>
<dbReference type="InterPro" id="IPR051531">
    <property type="entry name" value="N-acetyltransferase"/>
</dbReference>
<dbReference type="STRING" id="320778.ABT57_21860"/>
<keyword evidence="2" id="KW-0808">Transferase</keyword>
<dbReference type="OrthoDB" id="9801656at2"/>
<sequence>MFTIETRRLRLRDMQPEDTEAFVALTRDEKYRRFYHDDDCTPAHYRQLAALFMAQAQECPRTHYQLAVELKATGQFIGIACLRTEADRQAAIGCGLNRHYHGKQLMEEAADALMTFGFTQCGLHRVYAETLSANVPALRLCRLLGMRQEARFKQHRFFKDQWWDTIVMAILRNEWEQRSPRC</sequence>
<dbReference type="RefSeq" id="WP_047887382.1">
    <property type="nucleotide sequence ID" value="NZ_CP071325.1"/>
</dbReference>
<proteinExistence type="predicted"/>